<dbReference type="Proteomes" id="UP001194468">
    <property type="component" value="Unassembled WGS sequence"/>
</dbReference>
<reference evidence="1" key="2">
    <citation type="journal article" date="2020" name="Nat. Commun.">
        <title>Large-scale genome sequencing of mycorrhizal fungi provides insights into the early evolution of symbiotic traits.</title>
        <authorList>
            <person name="Miyauchi S."/>
            <person name="Kiss E."/>
            <person name="Kuo A."/>
            <person name="Drula E."/>
            <person name="Kohler A."/>
            <person name="Sanchez-Garcia M."/>
            <person name="Morin E."/>
            <person name="Andreopoulos B."/>
            <person name="Barry K.W."/>
            <person name="Bonito G."/>
            <person name="Buee M."/>
            <person name="Carver A."/>
            <person name="Chen C."/>
            <person name="Cichocki N."/>
            <person name="Clum A."/>
            <person name="Culley D."/>
            <person name="Crous P.W."/>
            <person name="Fauchery L."/>
            <person name="Girlanda M."/>
            <person name="Hayes R.D."/>
            <person name="Keri Z."/>
            <person name="LaButti K."/>
            <person name="Lipzen A."/>
            <person name="Lombard V."/>
            <person name="Magnuson J."/>
            <person name="Maillard F."/>
            <person name="Murat C."/>
            <person name="Nolan M."/>
            <person name="Ohm R.A."/>
            <person name="Pangilinan J."/>
            <person name="Pereira M.F."/>
            <person name="Perotto S."/>
            <person name="Peter M."/>
            <person name="Pfister S."/>
            <person name="Riley R."/>
            <person name="Sitrit Y."/>
            <person name="Stielow J.B."/>
            <person name="Szollosi G."/>
            <person name="Zifcakova L."/>
            <person name="Stursova M."/>
            <person name="Spatafora J.W."/>
            <person name="Tedersoo L."/>
            <person name="Vaario L.M."/>
            <person name="Yamada A."/>
            <person name="Yan M."/>
            <person name="Wang P."/>
            <person name="Xu J."/>
            <person name="Bruns T."/>
            <person name="Baldrian P."/>
            <person name="Vilgalys R."/>
            <person name="Dunand C."/>
            <person name="Henrissat B."/>
            <person name="Grigoriev I.V."/>
            <person name="Hibbett D."/>
            <person name="Nagy L.G."/>
            <person name="Martin F.M."/>
        </authorList>
    </citation>
    <scope>NUCLEOTIDE SEQUENCE</scope>
    <source>
        <strain evidence="1">BED1</strain>
    </source>
</reference>
<name>A0AAD4BVR0_BOLED</name>
<sequence length="213" mass="23959">MPEHYGNVENGGHLVLHFFEAFLGHQAQRLYKDSSSQPFLLVGPSVPCVAHSPCPTYSIRVPSLRRGNERKTERGCHGAVPFGDRRLPEISLSAVQTQFVSISEVMIQSDWLVNKFRLSWCGVDYLRRHRRKMTVSKDLYSPIHMVPIGPREGQKILLPSLGASGSTGSRSQHLNQVITRDLPHTLICSNKFSCKTLVLLPDTTVRLRWSSTI</sequence>
<accession>A0AAD4BVR0</accession>
<dbReference type="EMBL" id="WHUW01000010">
    <property type="protein sequence ID" value="KAF8441459.1"/>
    <property type="molecule type" value="Genomic_DNA"/>
</dbReference>
<evidence type="ECO:0000313" key="1">
    <source>
        <dbReference type="EMBL" id="KAF8441459.1"/>
    </source>
</evidence>
<dbReference type="AlphaFoldDB" id="A0AAD4BVR0"/>
<organism evidence="1 2">
    <name type="scientific">Boletus edulis BED1</name>
    <dbReference type="NCBI Taxonomy" id="1328754"/>
    <lineage>
        <taxon>Eukaryota</taxon>
        <taxon>Fungi</taxon>
        <taxon>Dikarya</taxon>
        <taxon>Basidiomycota</taxon>
        <taxon>Agaricomycotina</taxon>
        <taxon>Agaricomycetes</taxon>
        <taxon>Agaricomycetidae</taxon>
        <taxon>Boletales</taxon>
        <taxon>Boletineae</taxon>
        <taxon>Boletaceae</taxon>
        <taxon>Boletoideae</taxon>
        <taxon>Boletus</taxon>
    </lineage>
</organism>
<keyword evidence="2" id="KW-1185">Reference proteome</keyword>
<protein>
    <submittedName>
        <fullName evidence="1">Uncharacterized protein</fullName>
    </submittedName>
</protein>
<gene>
    <name evidence="1" type="ORF">L210DRAFT_2073981</name>
</gene>
<proteinExistence type="predicted"/>
<evidence type="ECO:0000313" key="2">
    <source>
        <dbReference type="Proteomes" id="UP001194468"/>
    </source>
</evidence>
<reference evidence="1" key="1">
    <citation type="submission" date="2019-10" db="EMBL/GenBank/DDBJ databases">
        <authorList>
            <consortium name="DOE Joint Genome Institute"/>
            <person name="Kuo A."/>
            <person name="Miyauchi S."/>
            <person name="Kiss E."/>
            <person name="Drula E."/>
            <person name="Kohler A."/>
            <person name="Sanchez-Garcia M."/>
            <person name="Andreopoulos B."/>
            <person name="Barry K.W."/>
            <person name="Bonito G."/>
            <person name="Buee M."/>
            <person name="Carver A."/>
            <person name="Chen C."/>
            <person name="Cichocki N."/>
            <person name="Clum A."/>
            <person name="Culley D."/>
            <person name="Crous P.W."/>
            <person name="Fauchery L."/>
            <person name="Girlanda M."/>
            <person name="Hayes R."/>
            <person name="Keri Z."/>
            <person name="LaButti K."/>
            <person name="Lipzen A."/>
            <person name="Lombard V."/>
            <person name="Magnuson J."/>
            <person name="Maillard F."/>
            <person name="Morin E."/>
            <person name="Murat C."/>
            <person name="Nolan M."/>
            <person name="Ohm R."/>
            <person name="Pangilinan J."/>
            <person name="Pereira M."/>
            <person name="Perotto S."/>
            <person name="Peter M."/>
            <person name="Riley R."/>
            <person name="Sitrit Y."/>
            <person name="Stielow B."/>
            <person name="Szollosi G."/>
            <person name="Zifcakova L."/>
            <person name="Stursova M."/>
            <person name="Spatafora J.W."/>
            <person name="Tedersoo L."/>
            <person name="Vaario L.-M."/>
            <person name="Yamada A."/>
            <person name="Yan M."/>
            <person name="Wang P."/>
            <person name="Xu J."/>
            <person name="Bruns T."/>
            <person name="Baldrian P."/>
            <person name="Vilgalys R."/>
            <person name="Henrissat B."/>
            <person name="Grigoriev I.V."/>
            <person name="Hibbett D."/>
            <person name="Nagy L.G."/>
            <person name="Martin F.M."/>
        </authorList>
    </citation>
    <scope>NUCLEOTIDE SEQUENCE</scope>
    <source>
        <strain evidence="1">BED1</strain>
    </source>
</reference>
<comment type="caution">
    <text evidence="1">The sequence shown here is derived from an EMBL/GenBank/DDBJ whole genome shotgun (WGS) entry which is preliminary data.</text>
</comment>